<sequence>MLAILIDKMTTLEALVGSLKVVADATRDDVSNMKADLSRIDRDQKVIKEALETTNNQLLGRIEQLTVHYERLVGARRVTVD</sequence>
<keyword evidence="2" id="KW-1185">Reference proteome</keyword>
<dbReference type="EMBL" id="AVFL01000007">
    <property type="protein sequence ID" value="EWY40654.1"/>
    <property type="molecule type" value="Genomic_DNA"/>
</dbReference>
<dbReference type="AlphaFoldDB" id="W9H3P7"/>
<reference evidence="1 2" key="1">
    <citation type="submission" date="2013-08" db="EMBL/GenBank/DDBJ databases">
        <title>The genome sequence of Skermanella stibiiresistens.</title>
        <authorList>
            <person name="Zhu W."/>
            <person name="Wang G."/>
        </authorList>
    </citation>
    <scope>NUCLEOTIDE SEQUENCE [LARGE SCALE GENOMIC DNA]</scope>
    <source>
        <strain evidence="1 2">SB22</strain>
    </source>
</reference>
<proteinExistence type="predicted"/>
<organism evidence="1 2">
    <name type="scientific">Skermanella stibiiresistens SB22</name>
    <dbReference type="NCBI Taxonomy" id="1385369"/>
    <lineage>
        <taxon>Bacteria</taxon>
        <taxon>Pseudomonadati</taxon>
        <taxon>Pseudomonadota</taxon>
        <taxon>Alphaproteobacteria</taxon>
        <taxon>Rhodospirillales</taxon>
        <taxon>Azospirillaceae</taxon>
        <taxon>Skermanella</taxon>
    </lineage>
</organism>
<protein>
    <submittedName>
        <fullName evidence="1">Uncharacterized protein</fullName>
    </submittedName>
</protein>
<evidence type="ECO:0000313" key="1">
    <source>
        <dbReference type="EMBL" id="EWY40654.1"/>
    </source>
</evidence>
<accession>W9H3P7</accession>
<comment type="caution">
    <text evidence="1">The sequence shown here is derived from an EMBL/GenBank/DDBJ whole genome shotgun (WGS) entry which is preliminary data.</text>
</comment>
<dbReference type="Proteomes" id="UP000019486">
    <property type="component" value="Unassembled WGS sequence"/>
</dbReference>
<dbReference type="RefSeq" id="WP_037451291.1">
    <property type="nucleotide sequence ID" value="NZ_AVFL01000007.1"/>
</dbReference>
<name>W9H3P7_9PROT</name>
<evidence type="ECO:0000313" key="2">
    <source>
        <dbReference type="Proteomes" id="UP000019486"/>
    </source>
</evidence>
<gene>
    <name evidence="1" type="ORF">N825_34880</name>
</gene>